<protein>
    <recommendedName>
        <fullName evidence="3">Transposase</fullName>
    </recommendedName>
</protein>
<accession>A0ABR1VNP7</accession>
<reference evidence="1 2" key="1">
    <citation type="submission" date="2023-01" db="EMBL/GenBank/DDBJ databases">
        <title>Analysis of 21 Apiospora genomes using comparative genomics revels a genus with tremendous synthesis potential of carbohydrate active enzymes and secondary metabolites.</title>
        <authorList>
            <person name="Sorensen T."/>
        </authorList>
    </citation>
    <scope>NUCLEOTIDE SEQUENCE [LARGE SCALE GENOMIC DNA]</scope>
    <source>
        <strain evidence="1 2">CBS 83171</strain>
    </source>
</reference>
<dbReference type="Proteomes" id="UP001446871">
    <property type="component" value="Unassembled WGS sequence"/>
</dbReference>
<comment type="caution">
    <text evidence="1">The sequence shown here is derived from an EMBL/GenBank/DDBJ whole genome shotgun (WGS) entry which is preliminary data.</text>
</comment>
<name>A0ABR1VNP7_9PEZI</name>
<keyword evidence="2" id="KW-1185">Reference proteome</keyword>
<gene>
    <name evidence="1" type="ORF">PG996_005264</name>
</gene>
<dbReference type="EMBL" id="JAQQWM010000003">
    <property type="protein sequence ID" value="KAK8071916.1"/>
    <property type="molecule type" value="Genomic_DNA"/>
</dbReference>
<evidence type="ECO:0000313" key="1">
    <source>
        <dbReference type="EMBL" id="KAK8071916.1"/>
    </source>
</evidence>
<organism evidence="1 2">
    <name type="scientific">Apiospora saccharicola</name>
    <dbReference type="NCBI Taxonomy" id="335842"/>
    <lineage>
        <taxon>Eukaryota</taxon>
        <taxon>Fungi</taxon>
        <taxon>Dikarya</taxon>
        <taxon>Ascomycota</taxon>
        <taxon>Pezizomycotina</taxon>
        <taxon>Sordariomycetes</taxon>
        <taxon>Xylariomycetidae</taxon>
        <taxon>Amphisphaeriales</taxon>
        <taxon>Apiosporaceae</taxon>
        <taxon>Apiospora</taxon>
    </lineage>
</organism>
<proteinExistence type="predicted"/>
<evidence type="ECO:0008006" key="3">
    <source>
        <dbReference type="Google" id="ProtNLM"/>
    </source>
</evidence>
<evidence type="ECO:0000313" key="2">
    <source>
        <dbReference type="Proteomes" id="UP001446871"/>
    </source>
</evidence>
<sequence>MRRVAQQQKPEVRYFYQYRLKMMAYGSYHLVFIDESGFNKPNMFRRKRWAPKKIIPVQKAKF</sequence>